<keyword evidence="1" id="KW-0175">Coiled coil</keyword>
<keyword evidence="3" id="KW-0472">Membrane</keyword>
<evidence type="ECO:0000313" key="5">
    <source>
        <dbReference type="Proteomes" id="UP000186465"/>
    </source>
</evidence>
<dbReference type="InterPro" id="IPR007060">
    <property type="entry name" value="FtsL/DivIC"/>
</dbReference>
<keyword evidence="3" id="KW-0812">Transmembrane</keyword>
<dbReference type="EMBL" id="MPDM01000002">
    <property type="protein sequence ID" value="OKL50274.1"/>
    <property type="molecule type" value="Genomic_DNA"/>
</dbReference>
<accession>A0A1Q5PRQ7</accession>
<dbReference type="Pfam" id="PF04977">
    <property type="entry name" value="DivIC"/>
    <property type="match status" value="1"/>
</dbReference>
<keyword evidence="3" id="KW-1133">Transmembrane helix</keyword>
<feature type="region of interest" description="Disordered" evidence="2">
    <location>
        <begin position="146"/>
        <end position="170"/>
    </location>
</feature>
<feature type="coiled-coil region" evidence="1">
    <location>
        <begin position="49"/>
        <end position="76"/>
    </location>
</feature>
<dbReference type="STRING" id="156892.BM477_02480"/>
<reference evidence="5" key="1">
    <citation type="submission" date="2016-11" db="EMBL/GenBank/DDBJ databases">
        <title>Actinomyces gypaetusis sp. nov. isolated from Gypaetus barbatus in Qinghai Tibet Plateau China.</title>
        <authorList>
            <person name="Meng X."/>
        </authorList>
    </citation>
    <scope>NUCLEOTIDE SEQUENCE [LARGE SCALE GENOMIC DNA]</scope>
    <source>
        <strain evidence="5">DSM 15383</strain>
    </source>
</reference>
<gene>
    <name evidence="4" type="ORF">BM477_02480</name>
</gene>
<protein>
    <recommendedName>
        <fullName evidence="6">Septum formation initiator</fullName>
    </recommendedName>
</protein>
<keyword evidence="5" id="KW-1185">Reference proteome</keyword>
<dbReference type="AlphaFoldDB" id="A0A1Q5PRQ7"/>
<evidence type="ECO:0000256" key="1">
    <source>
        <dbReference type="SAM" id="Coils"/>
    </source>
</evidence>
<feature type="compositionally biased region" description="Pro residues" evidence="2">
    <location>
        <begin position="161"/>
        <end position="170"/>
    </location>
</feature>
<proteinExistence type="predicted"/>
<evidence type="ECO:0008006" key="6">
    <source>
        <dbReference type="Google" id="ProtNLM"/>
    </source>
</evidence>
<comment type="caution">
    <text evidence="4">The sequence shown here is derived from an EMBL/GenBank/DDBJ whole genome shotgun (WGS) entry which is preliminary data.</text>
</comment>
<evidence type="ECO:0000313" key="4">
    <source>
        <dbReference type="EMBL" id="OKL50274.1"/>
    </source>
</evidence>
<sequence length="170" mass="18516">MSARQNLSSSAQPAAKKPGRKGEISYRSFAIIALLVFLLLFLSRPVKNLLAQEQEIQHIKAQIATEQERQQQLKDLIAQWDDDEYVAAQARARLGYARPGETQYLVIDPAAKAKQLAKAEGQALEGPPRPWFRVMSDSLAAAGEVPAVTPETVIATSPESPATPSPSPEN</sequence>
<feature type="transmembrane region" description="Helical" evidence="3">
    <location>
        <begin position="24"/>
        <end position="42"/>
    </location>
</feature>
<organism evidence="4 5">
    <name type="scientific">Boudabousia marimammalium</name>
    <dbReference type="NCBI Taxonomy" id="156892"/>
    <lineage>
        <taxon>Bacteria</taxon>
        <taxon>Bacillati</taxon>
        <taxon>Actinomycetota</taxon>
        <taxon>Actinomycetes</taxon>
        <taxon>Actinomycetales</taxon>
        <taxon>Actinomycetaceae</taxon>
        <taxon>Boudabousia</taxon>
    </lineage>
</organism>
<evidence type="ECO:0000256" key="3">
    <source>
        <dbReference type="SAM" id="Phobius"/>
    </source>
</evidence>
<name>A0A1Q5PRQ7_9ACTO</name>
<evidence type="ECO:0000256" key="2">
    <source>
        <dbReference type="SAM" id="MobiDB-lite"/>
    </source>
</evidence>
<dbReference type="Proteomes" id="UP000186465">
    <property type="component" value="Unassembled WGS sequence"/>
</dbReference>